<reference evidence="3 4" key="1">
    <citation type="submission" date="2018-06" db="EMBL/GenBank/DDBJ databases">
        <title>Genomic Encyclopedia of Type Strains, Phase III (KMG-III): the genomes of soil and plant-associated and newly described type strains.</title>
        <authorList>
            <person name="Whitman W."/>
        </authorList>
    </citation>
    <scope>NUCLEOTIDE SEQUENCE [LARGE SCALE GENOMIC DNA]</scope>
    <source>
        <strain evidence="3 4">CECT 7732</strain>
    </source>
</reference>
<evidence type="ECO:0000259" key="2">
    <source>
        <dbReference type="PROSITE" id="PS50110"/>
    </source>
</evidence>
<dbReference type="EMBL" id="QNRF01000009">
    <property type="protein sequence ID" value="RBO80027.1"/>
    <property type="molecule type" value="Genomic_DNA"/>
</dbReference>
<dbReference type="Gene3D" id="3.40.50.2300">
    <property type="match status" value="1"/>
</dbReference>
<evidence type="ECO:0000256" key="1">
    <source>
        <dbReference type="PROSITE-ProRule" id="PRU00169"/>
    </source>
</evidence>
<sequence>MNQAEFNVLLIEDDDVDAMVVERALCQLECSYSLHRVKDGIEALEWLYANKSKRPFITLLDLNMPRMGGLEMLERVRQDESLQDLPVFVLTTSNRPSEVAASYRLNVAGYFSKTSLGQGFQSLSDLLVKYWQLVELPR</sequence>
<dbReference type="Proteomes" id="UP000252086">
    <property type="component" value="Unassembled WGS sequence"/>
</dbReference>
<dbReference type="InterPro" id="IPR052893">
    <property type="entry name" value="TCS_response_regulator"/>
</dbReference>
<keyword evidence="1" id="KW-0597">Phosphoprotein</keyword>
<dbReference type="AlphaFoldDB" id="A0A366CWB4"/>
<dbReference type="SMART" id="SM00448">
    <property type="entry name" value="REC"/>
    <property type="match status" value="1"/>
</dbReference>
<feature type="modified residue" description="4-aspartylphosphate" evidence="1">
    <location>
        <position position="61"/>
    </location>
</feature>
<dbReference type="SUPFAM" id="SSF52172">
    <property type="entry name" value="CheY-like"/>
    <property type="match status" value="1"/>
</dbReference>
<name>A0A366CWB4_9GAMM</name>
<dbReference type="OrthoDB" id="9793549at2"/>
<keyword evidence="4" id="KW-1185">Reference proteome</keyword>
<dbReference type="GO" id="GO:0000160">
    <property type="term" value="P:phosphorelay signal transduction system"/>
    <property type="evidence" value="ECO:0007669"/>
    <property type="project" value="InterPro"/>
</dbReference>
<comment type="caution">
    <text evidence="3">The sequence shown here is derived from an EMBL/GenBank/DDBJ whole genome shotgun (WGS) entry which is preliminary data.</text>
</comment>
<dbReference type="CDD" id="cd17557">
    <property type="entry name" value="REC_Rcp-like"/>
    <property type="match status" value="1"/>
</dbReference>
<dbReference type="InterPro" id="IPR011006">
    <property type="entry name" value="CheY-like_superfamily"/>
</dbReference>
<dbReference type="PANTHER" id="PTHR44520:SF2">
    <property type="entry name" value="RESPONSE REGULATOR RCP1"/>
    <property type="match status" value="1"/>
</dbReference>
<dbReference type="PROSITE" id="PS50110">
    <property type="entry name" value="RESPONSE_REGULATORY"/>
    <property type="match status" value="1"/>
</dbReference>
<gene>
    <name evidence="3" type="ORF">DFP76_10979</name>
</gene>
<dbReference type="InterPro" id="IPR001789">
    <property type="entry name" value="Sig_transdc_resp-reg_receiver"/>
</dbReference>
<evidence type="ECO:0000313" key="4">
    <source>
        <dbReference type="Proteomes" id="UP000252086"/>
    </source>
</evidence>
<feature type="domain" description="Response regulatory" evidence="2">
    <location>
        <begin position="7"/>
        <end position="128"/>
    </location>
</feature>
<protein>
    <submittedName>
        <fullName evidence="3">CheY-like chemotaxis protein</fullName>
    </submittedName>
</protein>
<evidence type="ECO:0000313" key="3">
    <source>
        <dbReference type="EMBL" id="RBO80027.1"/>
    </source>
</evidence>
<organism evidence="3 4">
    <name type="scientific">Marinomonas aquiplantarum</name>
    <dbReference type="NCBI Taxonomy" id="491951"/>
    <lineage>
        <taxon>Bacteria</taxon>
        <taxon>Pseudomonadati</taxon>
        <taxon>Pseudomonadota</taxon>
        <taxon>Gammaproteobacteria</taxon>
        <taxon>Oceanospirillales</taxon>
        <taxon>Oceanospirillaceae</taxon>
        <taxon>Marinomonas</taxon>
    </lineage>
</organism>
<dbReference type="PANTHER" id="PTHR44520">
    <property type="entry name" value="RESPONSE REGULATOR RCP1-RELATED"/>
    <property type="match status" value="1"/>
</dbReference>
<dbReference type="Pfam" id="PF00072">
    <property type="entry name" value="Response_reg"/>
    <property type="match status" value="1"/>
</dbReference>
<dbReference type="RefSeq" id="WP_113875429.1">
    <property type="nucleotide sequence ID" value="NZ_QNRF01000009.1"/>
</dbReference>
<proteinExistence type="predicted"/>
<accession>A0A366CWB4</accession>